<dbReference type="PANTHER" id="PTHR30055">
    <property type="entry name" value="HTH-TYPE TRANSCRIPTIONAL REGULATOR RUTR"/>
    <property type="match status" value="1"/>
</dbReference>
<protein>
    <submittedName>
        <fullName evidence="6">Transcriptional regulator, TetR family</fullName>
    </submittedName>
</protein>
<dbReference type="PROSITE" id="PS50977">
    <property type="entry name" value="HTH_TETR_2"/>
    <property type="match status" value="1"/>
</dbReference>
<evidence type="ECO:0000256" key="4">
    <source>
        <dbReference type="PROSITE-ProRule" id="PRU00335"/>
    </source>
</evidence>
<gene>
    <name evidence="6" type="ORF">SAMN05216452_4011</name>
</gene>
<evidence type="ECO:0000256" key="1">
    <source>
        <dbReference type="ARBA" id="ARBA00023015"/>
    </source>
</evidence>
<organism evidence="6 7">
    <name type="scientific">Nitratireductor aquibiodomus</name>
    <dbReference type="NCBI Taxonomy" id="204799"/>
    <lineage>
        <taxon>Bacteria</taxon>
        <taxon>Pseudomonadati</taxon>
        <taxon>Pseudomonadota</taxon>
        <taxon>Alphaproteobacteria</taxon>
        <taxon>Hyphomicrobiales</taxon>
        <taxon>Phyllobacteriaceae</taxon>
        <taxon>Nitratireductor</taxon>
    </lineage>
</organism>
<accession>A0A1H4QBB5</accession>
<evidence type="ECO:0000259" key="5">
    <source>
        <dbReference type="PROSITE" id="PS50977"/>
    </source>
</evidence>
<keyword evidence="7" id="KW-1185">Reference proteome</keyword>
<evidence type="ECO:0000256" key="3">
    <source>
        <dbReference type="ARBA" id="ARBA00023163"/>
    </source>
</evidence>
<sequence>MVRPSSGAREKILDAAAEIVREAGAASMSLDAVAARAGVSKGGLLYHFSSKSKLFEALVEGFISEEYDKFQERKQAHEKSTNGVVQAYIDLFVEERKECQPPPSGLLAALAENPDFLKPVQKYEREVLDQMKATASDPSLAVIALLVVHGVRAMELLSINVVNNQEVAEMIAALRGLLEDREGAAGC</sequence>
<dbReference type="Proteomes" id="UP000199064">
    <property type="component" value="Unassembled WGS sequence"/>
</dbReference>
<keyword evidence="2 4" id="KW-0238">DNA-binding</keyword>
<evidence type="ECO:0000313" key="7">
    <source>
        <dbReference type="Proteomes" id="UP000199064"/>
    </source>
</evidence>
<dbReference type="InterPro" id="IPR050109">
    <property type="entry name" value="HTH-type_TetR-like_transc_reg"/>
</dbReference>
<keyword evidence="1" id="KW-0805">Transcription regulation</keyword>
<dbReference type="Pfam" id="PF00440">
    <property type="entry name" value="TetR_N"/>
    <property type="match status" value="1"/>
</dbReference>
<dbReference type="PRINTS" id="PR00455">
    <property type="entry name" value="HTHTETR"/>
</dbReference>
<keyword evidence="3" id="KW-0804">Transcription</keyword>
<dbReference type="SUPFAM" id="SSF46689">
    <property type="entry name" value="Homeodomain-like"/>
    <property type="match status" value="1"/>
</dbReference>
<dbReference type="InterPro" id="IPR009057">
    <property type="entry name" value="Homeodomain-like_sf"/>
</dbReference>
<dbReference type="InterPro" id="IPR041479">
    <property type="entry name" value="TetR_CgmR_C"/>
</dbReference>
<name>A0A1H4QBB5_9HYPH</name>
<dbReference type="GO" id="GO:0003700">
    <property type="term" value="F:DNA-binding transcription factor activity"/>
    <property type="evidence" value="ECO:0007669"/>
    <property type="project" value="TreeGrafter"/>
</dbReference>
<dbReference type="RefSeq" id="WP_007007300.1">
    <property type="nucleotide sequence ID" value="NZ_FNSL01000002.1"/>
</dbReference>
<dbReference type="EMBL" id="FNSL01000002">
    <property type="protein sequence ID" value="SEC16828.1"/>
    <property type="molecule type" value="Genomic_DNA"/>
</dbReference>
<feature type="DNA-binding region" description="H-T-H motif" evidence="4">
    <location>
        <begin position="29"/>
        <end position="48"/>
    </location>
</feature>
<dbReference type="Pfam" id="PF17937">
    <property type="entry name" value="TetR_C_28"/>
    <property type="match status" value="1"/>
</dbReference>
<feature type="domain" description="HTH tetR-type" evidence="5">
    <location>
        <begin position="6"/>
        <end position="66"/>
    </location>
</feature>
<dbReference type="GO" id="GO:0000976">
    <property type="term" value="F:transcription cis-regulatory region binding"/>
    <property type="evidence" value="ECO:0007669"/>
    <property type="project" value="TreeGrafter"/>
</dbReference>
<evidence type="ECO:0000256" key="2">
    <source>
        <dbReference type="ARBA" id="ARBA00023125"/>
    </source>
</evidence>
<dbReference type="Gene3D" id="1.10.357.10">
    <property type="entry name" value="Tetracycline Repressor, domain 2"/>
    <property type="match status" value="1"/>
</dbReference>
<evidence type="ECO:0000313" key="6">
    <source>
        <dbReference type="EMBL" id="SEC16828.1"/>
    </source>
</evidence>
<dbReference type="PANTHER" id="PTHR30055:SF234">
    <property type="entry name" value="HTH-TYPE TRANSCRIPTIONAL REGULATOR BETI"/>
    <property type="match status" value="1"/>
</dbReference>
<dbReference type="InterPro" id="IPR001647">
    <property type="entry name" value="HTH_TetR"/>
</dbReference>
<proteinExistence type="predicted"/>
<reference evidence="7" key="1">
    <citation type="submission" date="2016-10" db="EMBL/GenBank/DDBJ databases">
        <authorList>
            <person name="Varghese N."/>
            <person name="Submissions S."/>
        </authorList>
    </citation>
    <scope>NUCLEOTIDE SEQUENCE [LARGE SCALE GENOMIC DNA]</scope>
    <source>
        <strain evidence="7">ES.061</strain>
    </source>
</reference>
<dbReference type="AlphaFoldDB" id="A0A1H4QBB5"/>